<dbReference type="PIRSF" id="PIRSF005902">
    <property type="entry name" value="DNase_TatD"/>
    <property type="match status" value="1"/>
</dbReference>
<dbReference type="OrthoDB" id="9810005at2"/>
<dbReference type="PANTHER" id="PTHR46124">
    <property type="entry name" value="D-AMINOACYL-TRNA DEACYLASE"/>
    <property type="match status" value="1"/>
</dbReference>
<dbReference type="STRING" id="1265.SAMN02910280_0329"/>
<evidence type="ECO:0000313" key="4">
    <source>
        <dbReference type="EMBL" id="PWJ11490.1"/>
    </source>
</evidence>
<reference evidence="4 5" key="1">
    <citation type="submission" date="2018-05" db="EMBL/GenBank/DDBJ databases">
        <title>The Hungate 1000. A catalogue of reference genomes from the rumen microbiome.</title>
        <authorList>
            <person name="Kelly W."/>
        </authorList>
    </citation>
    <scope>NUCLEOTIDE SEQUENCE [LARGE SCALE GENOMIC DNA]</scope>
    <source>
        <strain evidence="4 5">SAb67</strain>
    </source>
</reference>
<dbReference type="EMBL" id="QGDI01000009">
    <property type="protein sequence ID" value="PWJ11490.1"/>
    <property type="molecule type" value="Genomic_DNA"/>
</dbReference>
<dbReference type="GO" id="GO:0016788">
    <property type="term" value="F:hydrolase activity, acting on ester bonds"/>
    <property type="evidence" value="ECO:0007669"/>
    <property type="project" value="InterPro"/>
</dbReference>
<dbReference type="Proteomes" id="UP000245720">
    <property type="component" value="Unassembled WGS sequence"/>
</dbReference>
<dbReference type="GO" id="GO:0046872">
    <property type="term" value="F:metal ion binding"/>
    <property type="evidence" value="ECO:0007669"/>
    <property type="project" value="UniProtKB-KW"/>
</dbReference>
<sequence>MTGIFDTHAHYADSAFDEDREQVLEELPRKGVKLVMLAGSSLEDSAANAELAKRYGYIYAAAGVHPESVDETPADYIDRLKSLIASHPKVKAVGEIGLDYHYENYDREKQIRFFREQLALAAELDMPVIVHSRNAAEDTVDILKEFRPRGVVHCFSGSAETAKEILKTGMYIGFTGVLTFKNAKKALKALAEVPMDRLLMETDCPYMAPEPLRGRRSDSSMIEFTAAKAAEVKGIPVQELIDITCRNGMTMYGIE</sequence>
<organism evidence="4 5">
    <name type="scientific">Ruminococcus flavefaciens</name>
    <dbReference type="NCBI Taxonomy" id="1265"/>
    <lineage>
        <taxon>Bacteria</taxon>
        <taxon>Bacillati</taxon>
        <taxon>Bacillota</taxon>
        <taxon>Clostridia</taxon>
        <taxon>Eubacteriales</taxon>
        <taxon>Oscillospiraceae</taxon>
        <taxon>Ruminococcus</taxon>
    </lineage>
</organism>
<feature type="binding site" evidence="3">
    <location>
        <position position="8"/>
    </location>
    <ligand>
        <name>a divalent metal cation</name>
        <dbReference type="ChEBI" id="CHEBI:60240"/>
        <label>1</label>
    </ligand>
</feature>
<evidence type="ECO:0000256" key="1">
    <source>
        <dbReference type="ARBA" id="ARBA00022723"/>
    </source>
</evidence>
<name>A0A315XWG9_RUMFL</name>
<keyword evidence="1 3" id="KW-0479">Metal-binding</keyword>
<dbReference type="RefSeq" id="WP_109727004.1">
    <property type="nucleotide sequence ID" value="NZ_QGDI01000009.1"/>
</dbReference>
<feature type="binding site" evidence="3">
    <location>
        <position position="131"/>
    </location>
    <ligand>
        <name>a divalent metal cation</name>
        <dbReference type="ChEBI" id="CHEBI:60240"/>
        <label>2</label>
    </ligand>
</feature>
<gene>
    <name evidence="4" type="ORF">IE37_02253</name>
</gene>
<dbReference type="NCBIfam" id="TIGR00010">
    <property type="entry name" value="YchF/TatD family DNA exonuclease"/>
    <property type="match status" value="1"/>
</dbReference>
<comment type="caution">
    <text evidence="4">The sequence shown here is derived from an EMBL/GenBank/DDBJ whole genome shotgun (WGS) entry which is preliminary data.</text>
</comment>
<dbReference type="Pfam" id="PF01026">
    <property type="entry name" value="TatD_DNase"/>
    <property type="match status" value="1"/>
</dbReference>
<dbReference type="InterPro" id="IPR001130">
    <property type="entry name" value="TatD-like"/>
</dbReference>
<dbReference type="InterPro" id="IPR015991">
    <property type="entry name" value="TatD/YcfH-like"/>
</dbReference>
<evidence type="ECO:0000256" key="2">
    <source>
        <dbReference type="ARBA" id="ARBA00022801"/>
    </source>
</evidence>
<dbReference type="InterPro" id="IPR018228">
    <property type="entry name" value="DNase_TatD-rel_CS"/>
</dbReference>
<dbReference type="AlphaFoldDB" id="A0A315XWG9"/>
<accession>A0A315XWG9</accession>
<dbReference type="PANTHER" id="PTHR46124:SF2">
    <property type="entry name" value="D-AMINOACYL-TRNA DEACYLASE"/>
    <property type="match status" value="1"/>
</dbReference>
<proteinExistence type="predicted"/>
<dbReference type="PROSITE" id="PS01091">
    <property type="entry name" value="TATD_3"/>
    <property type="match status" value="1"/>
</dbReference>
<dbReference type="SUPFAM" id="SSF51556">
    <property type="entry name" value="Metallo-dependent hydrolases"/>
    <property type="match status" value="1"/>
</dbReference>
<feature type="binding site" evidence="3">
    <location>
        <position position="95"/>
    </location>
    <ligand>
        <name>a divalent metal cation</name>
        <dbReference type="ChEBI" id="CHEBI:60240"/>
        <label>1</label>
    </ligand>
</feature>
<dbReference type="PROSITE" id="PS01090">
    <property type="entry name" value="TATD_2"/>
    <property type="match status" value="1"/>
</dbReference>
<evidence type="ECO:0000256" key="3">
    <source>
        <dbReference type="PIRSR" id="PIRSR005902-1"/>
    </source>
</evidence>
<dbReference type="CDD" id="cd01310">
    <property type="entry name" value="TatD_DNAse"/>
    <property type="match status" value="1"/>
</dbReference>
<feature type="binding site" evidence="3">
    <location>
        <position position="203"/>
    </location>
    <ligand>
        <name>a divalent metal cation</name>
        <dbReference type="ChEBI" id="CHEBI:60240"/>
        <label>1</label>
    </ligand>
</feature>
<dbReference type="GO" id="GO:0004536">
    <property type="term" value="F:DNA nuclease activity"/>
    <property type="evidence" value="ECO:0007669"/>
    <property type="project" value="InterPro"/>
</dbReference>
<dbReference type="FunFam" id="3.20.20.140:FF:000005">
    <property type="entry name" value="TatD family hydrolase"/>
    <property type="match status" value="1"/>
</dbReference>
<dbReference type="InterPro" id="IPR032466">
    <property type="entry name" value="Metal_Hydrolase"/>
</dbReference>
<feature type="binding site" evidence="3">
    <location>
        <position position="153"/>
    </location>
    <ligand>
        <name>a divalent metal cation</name>
        <dbReference type="ChEBI" id="CHEBI:60240"/>
        <label>2</label>
    </ligand>
</feature>
<protein>
    <submittedName>
        <fullName evidence="4">TatD DNase family protein</fullName>
    </submittedName>
</protein>
<evidence type="ECO:0000313" key="5">
    <source>
        <dbReference type="Proteomes" id="UP000245720"/>
    </source>
</evidence>
<feature type="binding site" evidence="3">
    <location>
        <position position="10"/>
    </location>
    <ligand>
        <name>a divalent metal cation</name>
        <dbReference type="ChEBI" id="CHEBI:60240"/>
        <label>1</label>
    </ligand>
</feature>
<keyword evidence="2" id="KW-0378">Hydrolase</keyword>
<dbReference type="Gene3D" id="3.20.20.140">
    <property type="entry name" value="Metal-dependent hydrolases"/>
    <property type="match status" value="1"/>
</dbReference>